<evidence type="ECO:0000256" key="1">
    <source>
        <dbReference type="ARBA" id="ARBA00012825"/>
    </source>
</evidence>
<reference evidence="7" key="1">
    <citation type="submission" date="2023-03" db="EMBL/GenBank/DDBJ databases">
        <authorList>
            <person name="Steffen K."/>
            <person name="Cardenas P."/>
        </authorList>
    </citation>
    <scope>NUCLEOTIDE SEQUENCE</scope>
</reference>
<dbReference type="PIRSF" id="PIRSF002849">
    <property type="entry name" value="AAA_ATPase_chaperone_MoxR_prd"/>
    <property type="match status" value="1"/>
</dbReference>
<organism evidence="7 8">
    <name type="scientific">Geodia barretti</name>
    <name type="common">Barrett's horny sponge</name>
    <dbReference type="NCBI Taxonomy" id="519541"/>
    <lineage>
        <taxon>Eukaryota</taxon>
        <taxon>Metazoa</taxon>
        <taxon>Porifera</taxon>
        <taxon>Demospongiae</taxon>
        <taxon>Heteroscleromorpha</taxon>
        <taxon>Tetractinellida</taxon>
        <taxon>Astrophorina</taxon>
        <taxon>Geodiidae</taxon>
        <taxon>Geodia</taxon>
    </lineage>
</organism>
<evidence type="ECO:0000313" key="8">
    <source>
        <dbReference type="Proteomes" id="UP001174909"/>
    </source>
</evidence>
<dbReference type="PANTHER" id="PTHR42759">
    <property type="entry name" value="MOXR FAMILY PROTEIN"/>
    <property type="match status" value="1"/>
</dbReference>
<dbReference type="GO" id="GO:0016887">
    <property type="term" value="F:ATP hydrolysis activity"/>
    <property type="evidence" value="ECO:0007669"/>
    <property type="project" value="InterPro"/>
</dbReference>
<dbReference type="InterPro" id="IPR041628">
    <property type="entry name" value="ChlI/MoxR_AAA_lid"/>
</dbReference>
<sequence>MNLETQIQQFRETFYTVKAEVQKRIVGQDAIVEGVLFCLLANGHALLEGIPGLGKTQLIYTLSEALDLSFKRIQFTPDMMPSDITGTTLLIEDEHGRRQFEFQQGPVFSQLILADEINRATPRTQSALLEAMQERTVTVGRTSHKLEEPFCVLATQNPLEMEGTYPLPEAQLDRFLFKLHIDFPNEDEIVEILRRTTSGAEITIDKVTNTETLNQMRQLVPQVIIAEHVERHIIRLVRGTHPDSKNAPETVKRYVHLGAGIRSVQAIALTAKINALLDERYNVAFSDIDAVLLPALRHRILLNFEGQGEGIEPDAIVNEVQNALSER</sequence>
<name>A0AA35WKP7_GEOBA</name>
<evidence type="ECO:0000259" key="6">
    <source>
        <dbReference type="Pfam" id="PF17863"/>
    </source>
</evidence>
<gene>
    <name evidence="7" type="ORF">GBAR_LOCUS10838</name>
</gene>
<dbReference type="Pfam" id="PF07726">
    <property type="entry name" value="AAA_3"/>
    <property type="match status" value="1"/>
</dbReference>
<evidence type="ECO:0000256" key="4">
    <source>
        <dbReference type="ARBA" id="ARBA00023444"/>
    </source>
</evidence>
<dbReference type="InterPro" id="IPR027417">
    <property type="entry name" value="P-loop_NTPase"/>
</dbReference>
<dbReference type="Pfam" id="PF17863">
    <property type="entry name" value="AAA_lid_2"/>
    <property type="match status" value="1"/>
</dbReference>
<dbReference type="Gene3D" id="1.10.8.80">
    <property type="entry name" value="Magnesium chelatase subunit I, C-Terminal domain"/>
    <property type="match status" value="1"/>
</dbReference>
<feature type="domain" description="ATPase AAA-3" evidence="5">
    <location>
        <begin position="44"/>
        <end position="177"/>
    </location>
</feature>
<evidence type="ECO:0000259" key="5">
    <source>
        <dbReference type="Pfam" id="PF07726"/>
    </source>
</evidence>
<accession>A0AA35WKP7</accession>
<dbReference type="FunFam" id="3.40.50.300:FF:000640">
    <property type="entry name" value="MoxR family ATPase"/>
    <property type="match status" value="1"/>
</dbReference>
<dbReference type="GO" id="GO:0016851">
    <property type="term" value="F:magnesium chelatase activity"/>
    <property type="evidence" value="ECO:0007669"/>
    <property type="project" value="UniProtKB-EC"/>
</dbReference>
<keyword evidence="3" id="KW-0067">ATP-binding</keyword>
<evidence type="ECO:0000256" key="2">
    <source>
        <dbReference type="ARBA" id="ARBA00022741"/>
    </source>
</evidence>
<feature type="domain" description="ChlI/MoxR AAA lid" evidence="6">
    <location>
        <begin position="251"/>
        <end position="319"/>
    </location>
</feature>
<comment type="caution">
    <text evidence="7">The sequence shown here is derived from an EMBL/GenBank/DDBJ whole genome shotgun (WGS) entry which is preliminary data.</text>
</comment>
<evidence type="ECO:0000256" key="3">
    <source>
        <dbReference type="ARBA" id="ARBA00022840"/>
    </source>
</evidence>
<dbReference type="EC" id="6.6.1.1" evidence="1"/>
<dbReference type="SUPFAM" id="SSF52540">
    <property type="entry name" value="P-loop containing nucleoside triphosphate hydrolases"/>
    <property type="match status" value="1"/>
</dbReference>
<dbReference type="InterPro" id="IPR011703">
    <property type="entry name" value="ATPase_AAA-3"/>
</dbReference>
<dbReference type="Gene3D" id="3.40.50.300">
    <property type="entry name" value="P-loop containing nucleotide triphosphate hydrolases"/>
    <property type="match status" value="1"/>
</dbReference>
<keyword evidence="2" id="KW-0547">Nucleotide-binding</keyword>
<dbReference type="Proteomes" id="UP001174909">
    <property type="component" value="Unassembled WGS sequence"/>
</dbReference>
<proteinExistence type="predicted"/>
<dbReference type="GO" id="GO:0005524">
    <property type="term" value="F:ATP binding"/>
    <property type="evidence" value="ECO:0007669"/>
    <property type="project" value="UniProtKB-KW"/>
</dbReference>
<dbReference type="InterPro" id="IPR050764">
    <property type="entry name" value="CbbQ/NirQ/NorQ/GpvN"/>
</dbReference>
<protein>
    <recommendedName>
        <fullName evidence="1">magnesium chelatase</fullName>
        <ecNumber evidence="1">6.6.1.1</ecNumber>
    </recommendedName>
</protein>
<dbReference type="EMBL" id="CASHTH010001673">
    <property type="protein sequence ID" value="CAI8017950.1"/>
    <property type="molecule type" value="Genomic_DNA"/>
</dbReference>
<dbReference type="AlphaFoldDB" id="A0AA35WKP7"/>
<evidence type="ECO:0000313" key="7">
    <source>
        <dbReference type="EMBL" id="CAI8017950.1"/>
    </source>
</evidence>
<dbReference type="PANTHER" id="PTHR42759:SF1">
    <property type="entry name" value="MAGNESIUM-CHELATASE SUBUNIT CHLD"/>
    <property type="match status" value="1"/>
</dbReference>
<keyword evidence="8" id="KW-1185">Reference proteome</keyword>
<comment type="pathway">
    <text evidence="4">Porphyrin-containing compound metabolism.</text>
</comment>
<dbReference type="CDD" id="cd00009">
    <property type="entry name" value="AAA"/>
    <property type="match status" value="1"/>
</dbReference>